<reference evidence="1 2" key="1">
    <citation type="journal article" date="2023" name="Plants (Basel)">
        <title>Bridging the Gap: Combining Genomics and Transcriptomics Approaches to Understand Stylosanthes scabra, an Orphan Legume from the Brazilian Caatinga.</title>
        <authorList>
            <person name="Ferreira-Neto J.R.C."/>
            <person name="da Silva M.D."/>
            <person name="Binneck E."/>
            <person name="de Melo N.F."/>
            <person name="da Silva R.H."/>
            <person name="de Melo A.L.T.M."/>
            <person name="Pandolfi V."/>
            <person name="Bustamante F.O."/>
            <person name="Brasileiro-Vidal A.C."/>
            <person name="Benko-Iseppon A.M."/>
        </authorList>
    </citation>
    <scope>NUCLEOTIDE SEQUENCE [LARGE SCALE GENOMIC DNA]</scope>
    <source>
        <tissue evidence="1">Leaves</tissue>
    </source>
</reference>
<name>A0ABU6RNN8_9FABA</name>
<evidence type="ECO:0000313" key="2">
    <source>
        <dbReference type="Proteomes" id="UP001341840"/>
    </source>
</evidence>
<sequence length="82" mass="9287">MCRATVYDQQNIAGCTALLLSWAYYHIPALRPGGYVSRRFPLAARWSGYQQRNDSLGSRIRQWRRVLNNLGSFGVSLVLVIG</sequence>
<keyword evidence="2" id="KW-1185">Reference proteome</keyword>
<evidence type="ECO:0000313" key="1">
    <source>
        <dbReference type="EMBL" id="MED6125622.1"/>
    </source>
</evidence>
<accession>A0ABU6RNN8</accession>
<comment type="caution">
    <text evidence="1">The sequence shown here is derived from an EMBL/GenBank/DDBJ whole genome shotgun (WGS) entry which is preliminary data.</text>
</comment>
<gene>
    <name evidence="1" type="ORF">PIB30_070363</name>
</gene>
<dbReference type="Proteomes" id="UP001341840">
    <property type="component" value="Unassembled WGS sequence"/>
</dbReference>
<organism evidence="1 2">
    <name type="scientific">Stylosanthes scabra</name>
    <dbReference type="NCBI Taxonomy" id="79078"/>
    <lineage>
        <taxon>Eukaryota</taxon>
        <taxon>Viridiplantae</taxon>
        <taxon>Streptophyta</taxon>
        <taxon>Embryophyta</taxon>
        <taxon>Tracheophyta</taxon>
        <taxon>Spermatophyta</taxon>
        <taxon>Magnoliopsida</taxon>
        <taxon>eudicotyledons</taxon>
        <taxon>Gunneridae</taxon>
        <taxon>Pentapetalae</taxon>
        <taxon>rosids</taxon>
        <taxon>fabids</taxon>
        <taxon>Fabales</taxon>
        <taxon>Fabaceae</taxon>
        <taxon>Papilionoideae</taxon>
        <taxon>50 kb inversion clade</taxon>
        <taxon>dalbergioids sensu lato</taxon>
        <taxon>Dalbergieae</taxon>
        <taxon>Pterocarpus clade</taxon>
        <taxon>Stylosanthes</taxon>
    </lineage>
</organism>
<proteinExistence type="predicted"/>
<dbReference type="EMBL" id="JASCZI010030999">
    <property type="protein sequence ID" value="MED6125622.1"/>
    <property type="molecule type" value="Genomic_DNA"/>
</dbReference>
<protein>
    <submittedName>
        <fullName evidence="1">Uncharacterized protein</fullName>
    </submittedName>
</protein>